<evidence type="ECO:0000313" key="2">
    <source>
        <dbReference type="EMBL" id="OGI58978.1"/>
    </source>
</evidence>
<protein>
    <recommendedName>
        <fullName evidence="1">PPM-type phosphatase domain-containing protein</fullName>
    </recommendedName>
</protein>
<dbReference type="AlphaFoldDB" id="A0A1F6UNR1"/>
<comment type="caution">
    <text evidence="2">The sequence shown here is derived from an EMBL/GenBank/DDBJ whole genome shotgun (WGS) entry which is preliminary data.</text>
</comment>
<dbReference type="InterPro" id="IPR015655">
    <property type="entry name" value="PP2C"/>
</dbReference>
<dbReference type="SMART" id="SM00332">
    <property type="entry name" value="PP2Cc"/>
    <property type="match status" value="1"/>
</dbReference>
<dbReference type="CDD" id="cd00143">
    <property type="entry name" value="PP2Cc"/>
    <property type="match status" value="1"/>
</dbReference>
<dbReference type="PROSITE" id="PS51746">
    <property type="entry name" value="PPM_2"/>
    <property type="match status" value="1"/>
</dbReference>
<dbReference type="InterPro" id="IPR036457">
    <property type="entry name" value="PPM-type-like_dom_sf"/>
</dbReference>
<proteinExistence type="predicted"/>
<dbReference type="Proteomes" id="UP000177950">
    <property type="component" value="Unassembled WGS sequence"/>
</dbReference>
<dbReference type="GO" id="GO:0004722">
    <property type="term" value="F:protein serine/threonine phosphatase activity"/>
    <property type="evidence" value="ECO:0007669"/>
    <property type="project" value="InterPro"/>
</dbReference>
<evidence type="ECO:0000259" key="1">
    <source>
        <dbReference type="PROSITE" id="PS51746"/>
    </source>
</evidence>
<accession>A0A1F6UNR1</accession>
<organism evidence="2 3">
    <name type="scientific">Candidatus Muproteobacteria bacterium RBG_19FT_COMBO_61_10</name>
    <dbReference type="NCBI Taxonomy" id="1817761"/>
    <lineage>
        <taxon>Bacteria</taxon>
        <taxon>Pseudomonadati</taxon>
        <taxon>Pseudomonadota</taxon>
        <taxon>Candidatus Muproteobacteria</taxon>
    </lineage>
</organism>
<dbReference type="InterPro" id="IPR001932">
    <property type="entry name" value="PPM-type_phosphatase-like_dom"/>
</dbReference>
<feature type="domain" description="PPM-type phosphatase" evidence="1">
    <location>
        <begin position="1"/>
        <end position="243"/>
    </location>
</feature>
<dbReference type="EMBL" id="MFSV01000027">
    <property type="protein sequence ID" value="OGI58978.1"/>
    <property type="molecule type" value="Genomic_DNA"/>
</dbReference>
<name>A0A1F6UNR1_9PROT</name>
<evidence type="ECO:0000313" key="3">
    <source>
        <dbReference type="Proteomes" id="UP000177950"/>
    </source>
</evidence>
<dbReference type="PANTHER" id="PTHR13832">
    <property type="entry name" value="PROTEIN PHOSPHATASE 2C"/>
    <property type="match status" value="1"/>
</dbReference>
<dbReference type="SUPFAM" id="SSF81606">
    <property type="entry name" value="PP2C-like"/>
    <property type="match status" value="1"/>
</dbReference>
<gene>
    <name evidence="2" type="ORF">A2V58_09680</name>
</gene>
<dbReference type="Pfam" id="PF13672">
    <property type="entry name" value="PP2C_2"/>
    <property type="match status" value="1"/>
</dbReference>
<dbReference type="SMART" id="SM00331">
    <property type="entry name" value="PP2C_SIG"/>
    <property type="match status" value="1"/>
</dbReference>
<reference evidence="2 3" key="1">
    <citation type="journal article" date="2016" name="Nat. Commun.">
        <title>Thousands of microbial genomes shed light on interconnected biogeochemical processes in an aquifer system.</title>
        <authorList>
            <person name="Anantharaman K."/>
            <person name="Brown C.T."/>
            <person name="Hug L.A."/>
            <person name="Sharon I."/>
            <person name="Castelle C.J."/>
            <person name="Probst A.J."/>
            <person name="Thomas B.C."/>
            <person name="Singh A."/>
            <person name="Wilkins M.J."/>
            <person name="Karaoz U."/>
            <person name="Brodie E.L."/>
            <person name="Williams K.H."/>
            <person name="Hubbard S.S."/>
            <person name="Banfield J.F."/>
        </authorList>
    </citation>
    <scope>NUCLEOTIDE SEQUENCE [LARGE SCALE GENOMIC DNA]</scope>
</reference>
<sequence length="315" mass="35063">MQFQSTQHSLKGTRPTNQDRVAIAERDNAVLLVLADGLGGHEGGALAAEALTQTLVRAFQAVRQPSITKPSAFLALGIMQAHKNILAIGAAHAPPITPRTTCVVCLVQNGYAYWAHVGDSRLYHFRNGELVQRTIDHSTTEQLRLDGLLSEEEMRGHPEKGHLLKCVGGPRKPIISLGEETALHRGDLLLLCSDGLWQAFTHEQITRYLESRSLEEGVEEMLLAAEAKMRADCDNLSAICLRWQEGITSSLPLQPLAQKETSQQAMWDDARIQTAEEKLTRSKKQPAAEKKESLEARIEELEEFIQQFEPKRHKP</sequence>
<dbReference type="Gene3D" id="3.60.40.10">
    <property type="entry name" value="PPM-type phosphatase domain"/>
    <property type="match status" value="1"/>
</dbReference>
<dbReference type="PANTHER" id="PTHR13832:SF827">
    <property type="entry name" value="PROTEIN PHOSPHATASE 1L"/>
    <property type="match status" value="1"/>
</dbReference>